<feature type="binding site" evidence="6">
    <location>
        <begin position="218"/>
        <end position="220"/>
    </location>
    <ligand>
        <name>ATP</name>
        <dbReference type="ChEBI" id="CHEBI:30616"/>
    </ligand>
</feature>
<protein>
    <recommendedName>
        <fullName evidence="6">Aspartate--tRNA ligase</fullName>
        <ecNumber evidence="6">6.1.1.12</ecNumber>
    </recommendedName>
    <alternativeName>
        <fullName evidence="6">Aspartyl-tRNA synthetase</fullName>
        <shortName evidence="6">AspRS</shortName>
    </alternativeName>
</protein>
<dbReference type="AlphaFoldDB" id="A0A2M8LCI8"/>
<dbReference type="Gene3D" id="3.30.930.10">
    <property type="entry name" value="Bira Bifunctional Protein, Domain 2"/>
    <property type="match status" value="1"/>
</dbReference>
<dbReference type="CDD" id="cd00777">
    <property type="entry name" value="AspRS_core"/>
    <property type="match status" value="1"/>
</dbReference>
<dbReference type="Pfam" id="PF01336">
    <property type="entry name" value="tRNA_anti-codon"/>
    <property type="match status" value="1"/>
</dbReference>
<comment type="caution">
    <text evidence="6">Lacks conserved residue(s) required for the propagation of feature annotation.</text>
</comment>
<gene>
    <name evidence="6" type="primary">aspS</name>
    <name evidence="8" type="ORF">COV01_02390</name>
</gene>
<dbReference type="SUPFAM" id="SSF55681">
    <property type="entry name" value="Class II aaRS and biotin synthetases"/>
    <property type="match status" value="1"/>
</dbReference>
<dbReference type="PANTHER" id="PTHR22594">
    <property type="entry name" value="ASPARTYL/LYSYL-TRNA SYNTHETASE"/>
    <property type="match status" value="1"/>
</dbReference>
<dbReference type="CDD" id="cd04317">
    <property type="entry name" value="EcAspRS_like_N"/>
    <property type="match status" value="1"/>
</dbReference>
<dbReference type="EMBL" id="PFEQ01000009">
    <property type="protein sequence ID" value="PJE74323.1"/>
    <property type="molecule type" value="Genomic_DNA"/>
</dbReference>
<dbReference type="InterPro" id="IPR047089">
    <property type="entry name" value="Asp-tRNA-ligase_1_N"/>
</dbReference>
<dbReference type="PANTHER" id="PTHR22594:SF5">
    <property type="entry name" value="ASPARTATE--TRNA LIGASE, MITOCHONDRIAL"/>
    <property type="match status" value="1"/>
</dbReference>
<dbReference type="HAMAP" id="MF_00044">
    <property type="entry name" value="Asp_tRNA_synth_type1"/>
    <property type="match status" value="1"/>
</dbReference>
<comment type="caution">
    <text evidence="8">The sequence shown here is derived from an EMBL/GenBank/DDBJ whole genome shotgun (WGS) entry which is preliminary data.</text>
</comment>
<dbReference type="InterPro" id="IPR004524">
    <property type="entry name" value="Asp-tRNA-ligase_1"/>
</dbReference>
<feature type="binding site" evidence="6">
    <location>
        <position position="172"/>
    </location>
    <ligand>
        <name>L-aspartate</name>
        <dbReference type="ChEBI" id="CHEBI:29991"/>
    </ligand>
</feature>
<keyword evidence="2 6" id="KW-0547">Nucleotide-binding</keyword>
<dbReference type="GO" id="GO:0005524">
    <property type="term" value="F:ATP binding"/>
    <property type="evidence" value="ECO:0007669"/>
    <property type="project" value="UniProtKB-UniRule"/>
</dbReference>
<organism evidence="8 9">
    <name type="scientific">Candidatus Taylorbacteria bacterium CG10_big_fil_rev_8_21_14_0_10_41_48</name>
    <dbReference type="NCBI Taxonomy" id="1975024"/>
    <lineage>
        <taxon>Bacteria</taxon>
        <taxon>Candidatus Tayloriibacteriota</taxon>
    </lineage>
</organism>
<dbReference type="InterPro" id="IPR045864">
    <property type="entry name" value="aa-tRNA-synth_II/BPL/LPL"/>
</dbReference>
<dbReference type="GO" id="GO:0005737">
    <property type="term" value="C:cytoplasm"/>
    <property type="evidence" value="ECO:0007669"/>
    <property type="project" value="UniProtKB-SubCell"/>
</dbReference>
<dbReference type="InterPro" id="IPR006195">
    <property type="entry name" value="aa-tRNA-synth_II"/>
</dbReference>
<keyword evidence="3 6" id="KW-0067">ATP-binding</keyword>
<keyword evidence="6" id="KW-0963">Cytoplasm</keyword>
<dbReference type="EC" id="6.1.1.12" evidence="6"/>
<keyword evidence="5 6" id="KW-0030">Aminoacyl-tRNA synthetase</keyword>
<feature type="binding site" evidence="6">
    <location>
        <position position="366"/>
    </location>
    <ligand>
        <name>L-aspartate</name>
        <dbReference type="ChEBI" id="CHEBI:29991"/>
    </ligand>
</feature>
<comment type="similarity">
    <text evidence="6">Belongs to the class-II aminoacyl-tRNA synthetase family. Type 1 subfamily.</text>
</comment>
<evidence type="ECO:0000259" key="7">
    <source>
        <dbReference type="PROSITE" id="PS50862"/>
    </source>
</evidence>
<dbReference type="InterPro" id="IPR004364">
    <property type="entry name" value="Aa-tRNA-synt_II"/>
</dbReference>
<evidence type="ECO:0000256" key="1">
    <source>
        <dbReference type="ARBA" id="ARBA00022598"/>
    </source>
</evidence>
<accession>A0A2M8LCI8</accession>
<dbReference type="InterPro" id="IPR002312">
    <property type="entry name" value="Asp/Asn-tRNA-synth_IIb"/>
</dbReference>
<reference evidence="9" key="1">
    <citation type="submission" date="2017-09" db="EMBL/GenBank/DDBJ databases">
        <title>Depth-based differentiation of microbial function through sediment-hosted aquifers and enrichment of novel symbionts in the deep terrestrial subsurface.</title>
        <authorList>
            <person name="Probst A.J."/>
            <person name="Ladd B."/>
            <person name="Jarett J.K."/>
            <person name="Geller-Mcgrath D.E."/>
            <person name="Sieber C.M.K."/>
            <person name="Emerson J.B."/>
            <person name="Anantharaman K."/>
            <person name="Thomas B.C."/>
            <person name="Malmstrom R."/>
            <person name="Stieglmeier M."/>
            <person name="Klingl A."/>
            <person name="Woyke T."/>
            <person name="Ryan C.M."/>
            <person name="Banfield J.F."/>
        </authorList>
    </citation>
    <scope>NUCLEOTIDE SEQUENCE [LARGE SCALE GENOMIC DNA]</scope>
</reference>
<dbReference type="Proteomes" id="UP000228700">
    <property type="component" value="Unassembled WGS sequence"/>
</dbReference>
<evidence type="ECO:0000256" key="5">
    <source>
        <dbReference type="ARBA" id="ARBA00023146"/>
    </source>
</evidence>
<feature type="binding site" evidence="6">
    <location>
        <position position="323"/>
    </location>
    <ligand>
        <name>L-aspartate</name>
        <dbReference type="ChEBI" id="CHEBI:29991"/>
    </ligand>
</feature>
<evidence type="ECO:0000256" key="6">
    <source>
        <dbReference type="HAMAP-Rule" id="MF_00044"/>
    </source>
</evidence>
<comment type="catalytic activity">
    <reaction evidence="6">
        <text>tRNA(Asp) + L-aspartate + ATP = L-aspartyl-tRNA(Asp) + AMP + diphosphate</text>
        <dbReference type="Rhea" id="RHEA:19649"/>
        <dbReference type="Rhea" id="RHEA-COMP:9660"/>
        <dbReference type="Rhea" id="RHEA-COMP:9678"/>
        <dbReference type="ChEBI" id="CHEBI:29991"/>
        <dbReference type="ChEBI" id="CHEBI:30616"/>
        <dbReference type="ChEBI" id="CHEBI:33019"/>
        <dbReference type="ChEBI" id="CHEBI:78442"/>
        <dbReference type="ChEBI" id="CHEBI:78516"/>
        <dbReference type="ChEBI" id="CHEBI:456215"/>
        <dbReference type="EC" id="6.1.1.12"/>
    </reaction>
</comment>
<evidence type="ECO:0000313" key="9">
    <source>
        <dbReference type="Proteomes" id="UP000228700"/>
    </source>
</evidence>
<evidence type="ECO:0000313" key="8">
    <source>
        <dbReference type="EMBL" id="PJE74323.1"/>
    </source>
</evidence>
<evidence type="ECO:0000256" key="3">
    <source>
        <dbReference type="ARBA" id="ARBA00022840"/>
    </source>
</evidence>
<comment type="function">
    <text evidence="6">Catalyzes the attachment of L-aspartate to tRNA(Asp) in a two-step reaction: L-aspartate is first activated by ATP to form Asp-AMP and then transferred to the acceptor end of tRNA(Asp).</text>
</comment>
<feature type="binding site" evidence="6">
    <location>
        <position position="227"/>
    </location>
    <ligand>
        <name>ATP</name>
        <dbReference type="ChEBI" id="CHEBI:30616"/>
    </ligand>
</feature>
<dbReference type="GO" id="GO:0006422">
    <property type="term" value="P:aspartyl-tRNA aminoacylation"/>
    <property type="evidence" value="ECO:0007669"/>
    <property type="project" value="UniProtKB-UniRule"/>
</dbReference>
<dbReference type="Pfam" id="PF00152">
    <property type="entry name" value="tRNA-synt_2"/>
    <property type="match status" value="1"/>
</dbReference>
<proteinExistence type="inferred from homology"/>
<dbReference type="InterPro" id="IPR047090">
    <property type="entry name" value="AspRS_core"/>
</dbReference>
<dbReference type="InterPro" id="IPR012340">
    <property type="entry name" value="NA-bd_OB-fold"/>
</dbReference>
<dbReference type="PRINTS" id="PR01042">
    <property type="entry name" value="TRNASYNTHASP"/>
</dbReference>
<feature type="domain" description="Aminoacyl-transfer RNA synthetases class-II family profile" evidence="7">
    <location>
        <begin position="148"/>
        <end position="445"/>
    </location>
</feature>
<keyword evidence="4 6" id="KW-0648">Protein biosynthesis</keyword>
<evidence type="ECO:0000256" key="4">
    <source>
        <dbReference type="ARBA" id="ARBA00022917"/>
    </source>
</evidence>
<dbReference type="Gene3D" id="2.40.50.140">
    <property type="entry name" value="Nucleic acid-binding proteins"/>
    <property type="match status" value="1"/>
</dbReference>
<sequence length="465" mass="53056">MARTYIKDLESKKGETVTIMAWVDIRRDQGKLIFLDFRDMSGYVQGVILPKSPAMEAGSKVRPEWVVSVEGKVNPRPEKNIQKDKQNGAIELEILGITVLNEAETPAIDVRGDGREIGEESRLTYRYLDLRRPRMQKNIRKRHEVNLFVRNFFTNEGFTEIETPSLTVATAEGSKNFIVPSRLEKGKFYALPQAPQQFKQILMTSGFEKYFQMARCFRDEDTRGDRQPEFTQMDLEMSFATEEDVLDVNERALIEMVKKVYPNKKIQQIPFPRIPYKEAMEKYGSDKPDIRKDKNDPDLLAFAWIVDFPMFEKGDDGKWTFTHNPFSGTKPESYDDLMNKRNIEGIVASQYDITLNGSEIGGGSIRNHRPEALKKVLEIMGFAEEKIEKEYGHMLKALGTGTPPHGGIAWGVDRLVMILENEPNIREVIAFAKTGEGRDLMMQAPSDVSVDQLTELGISITKPKK</sequence>
<feature type="binding site" evidence="6">
    <location>
        <position position="218"/>
    </location>
    <ligand>
        <name>L-aspartate</name>
        <dbReference type="ChEBI" id="CHEBI:29991"/>
    </ligand>
</feature>
<comment type="subunit">
    <text evidence="6">Homodimer.</text>
</comment>
<dbReference type="SUPFAM" id="SSF50249">
    <property type="entry name" value="Nucleic acid-binding proteins"/>
    <property type="match status" value="1"/>
</dbReference>
<comment type="subcellular location">
    <subcellularLocation>
        <location evidence="6">Cytoplasm</location>
    </subcellularLocation>
</comment>
<name>A0A2M8LCI8_9BACT</name>
<dbReference type="InterPro" id="IPR004365">
    <property type="entry name" value="NA-bd_OB_tRNA"/>
</dbReference>
<feature type="region of interest" description="Aspartate" evidence="6">
    <location>
        <begin position="196"/>
        <end position="199"/>
    </location>
</feature>
<evidence type="ECO:0000256" key="2">
    <source>
        <dbReference type="ARBA" id="ARBA00022741"/>
    </source>
</evidence>
<dbReference type="GO" id="GO:0004815">
    <property type="term" value="F:aspartate-tRNA ligase activity"/>
    <property type="evidence" value="ECO:0007669"/>
    <property type="project" value="UniProtKB-UniRule"/>
</dbReference>
<feature type="binding site" evidence="6">
    <location>
        <begin position="411"/>
        <end position="414"/>
    </location>
    <ligand>
        <name>ATP</name>
        <dbReference type="ChEBI" id="CHEBI:30616"/>
    </ligand>
</feature>
<feature type="binding site" evidence="6">
    <location>
        <position position="359"/>
    </location>
    <ligand>
        <name>ATP</name>
        <dbReference type="ChEBI" id="CHEBI:30616"/>
    </ligand>
</feature>
<keyword evidence="1 6" id="KW-0436">Ligase</keyword>
<dbReference type="GO" id="GO:0003676">
    <property type="term" value="F:nucleic acid binding"/>
    <property type="evidence" value="ECO:0007669"/>
    <property type="project" value="InterPro"/>
</dbReference>
<dbReference type="PROSITE" id="PS50862">
    <property type="entry name" value="AA_TRNA_LIGASE_II"/>
    <property type="match status" value="1"/>
</dbReference>